<dbReference type="GO" id="GO:0009089">
    <property type="term" value="P:lysine biosynthetic process via diaminopimelate"/>
    <property type="evidence" value="ECO:0007669"/>
    <property type="project" value="UniProtKB-UniRule"/>
</dbReference>
<feature type="binding site" evidence="8">
    <location>
        <begin position="216"/>
        <end position="217"/>
    </location>
    <ligand>
        <name>substrate</name>
    </ligand>
</feature>
<dbReference type="STRING" id="290054.SAMN02745114_00269"/>
<dbReference type="PANTHER" id="PTHR31689:SF0">
    <property type="entry name" value="DIAMINOPIMELATE EPIMERASE"/>
    <property type="match status" value="1"/>
</dbReference>
<evidence type="ECO:0000256" key="7">
    <source>
        <dbReference type="ARBA" id="ARBA00051712"/>
    </source>
</evidence>
<feature type="site" description="Could be important to modulate the pK values of the two catalytic cysteine residues" evidence="8">
    <location>
        <position position="216"/>
    </location>
</feature>
<evidence type="ECO:0000256" key="8">
    <source>
        <dbReference type="HAMAP-Rule" id="MF_00197"/>
    </source>
</evidence>
<comment type="similarity">
    <text evidence="2 8">Belongs to the diaminopimelate epimerase family.</text>
</comment>
<name>A0A1T4K306_9FIRM</name>
<comment type="subunit">
    <text evidence="8">Homodimer.</text>
</comment>
<evidence type="ECO:0000256" key="5">
    <source>
        <dbReference type="ARBA" id="ARBA00023154"/>
    </source>
</evidence>
<dbReference type="EMBL" id="FUWW01000002">
    <property type="protein sequence ID" value="SJZ36811.1"/>
    <property type="molecule type" value="Genomic_DNA"/>
</dbReference>
<comment type="caution">
    <text evidence="8">Lacks conserved residue(s) required for the propagation of feature annotation.</text>
</comment>
<keyword evidence="4 8" id="KW-0028">Amino-acid biosynthesis</keyword>
<dbReference type="AlphaFoldDB" id="A0A1T4K306"/>
<feature type="site" description="Could be important to modulate the pK values of the two catalytic cysteine residues" evidence="8">
    <location>
        <position position="165"/>
    </location>
</feature>
<keyword evidence="5 8" id="KW-0457">Lysine biosynthesis</keyword>
<comment type="subcellular location">
    <subcellularLocation>
        <location evidence="8">Cytoplasm</location>
    </subcellularLocation>
</comment>
<feature type="active site" evidence="9">
    <location>
        <position position="73"/>
    </location>
</feature>
<evidence type="ECO:0000313" key="11">
    <source>
        <dbReference type="Proteomes" id="UP000190657"/>
    </source>
</evidence>
<feature type="active site" description="Proton acceptor" evidence="8">
    <location>
        <position position="225"/>
    </location>
</feature>
<keyword evidence="11" id="KW-1185">Reference proteome</keyword>
<dbReference type="Gene3D" id="3.10.310.10">
    <property type="entry name" value="Diaminopimelate Epimerase, Chain A, domain 1"/>
    <property type="match status" value="2"/>
</dbReference>
<dbReference type="GO" id="GO:0008837">
    <property type="term" value="F:diaminopimelate epimerase activity"/>
    <property type="evidence" value="ECO:0007669"/>
    <property type="project" value="UniProtKB-UniRule"/>
</dbReference>
<evidence type="ECO:0000313" key="10">
    <source>
        <dbReference type="EMBL" id="SJZ36811.1"/>
    </source>
</evidence>
<proteinExistence type="inferred from homology"/>
<accession>A0A1T4K306</accession>
<feature type="binding site" evidence="8">
    <location>
        <position position="13"/>
    </location>
    <ligand>
        <name>substrate</name>
    </ligand>
</feature>
<dbReference type="EC" id="5.1.1.7" evidence="3 8"/>
<dbReference type="SUPFAM" id="SSF54506">
    <property type="entry name" value="Diaminopimelate epimerase-like"/>
    <property type="match status" value="2"/>
</dbReference>
<evidence type="ECO:0000256" key="2">
    <source>
        <dbReference type="ARBA" id="ARBA00010219"/>
    </source>
</evidence>
<comment type="catalytic activity">
    <reaction evidence="7 8">
        <text>(2S,6S)-2,6-diaminopimelate = meso-2,6-diaminopimelate</text>
        <dbReference type="Rhea" id="RHEA:15393"/>
        <dbReference type="ChEBI" id="CHEBI:57609"/>
        <dbReference type="ChEBI" id="CHEBI:57791"/>
        <dbReference type="EC" id="5.1.1.7"/>
    </reaction>
</comment>
<dbReference type="InterPro" id="IPR018510">
    <property type="entry name" value="DAP_epimerase_AS"/>
</dbReference>
<evidence type="ECO:0000256" key="6">
    <source>
        <dbReference type="ARBA" id="ARBA00023235"/>
    </source>
</evidence>
<feature type="binding site" evidence="8">
    <location>
        <begin position="74"/>
        <end position="75"/>
    </location>
    <ligand>
        <name>substrate</name>
    </ligand>
</feature>
<dbReference type="Pfam" id="PF01678">
    <property type="entry name" value="DAP_epimerase"/>
    <property type="match status" value="2"/>
</dbReference>
<dbReference type="HAMAP" id="MF_00197">
    <property type="entry name" value="DAP_epimerase"/>
    <property type="match status" value="1"/>
</dbReference>
<feature type="binding site" evidence="8">
    <location>
        <position position="198"/>
    </location>
    <ligand>
        <name>substrate</name>
    </ligand>
</feature>
<reference evidence="10 11" key="1">
    <citation type="submission" date="2017-02" db="EMBL/GenBank/DDBJ databases">
        <authorList>
            <person name="Peterson S.W."/>
        </authorList>
    </citation>
    <scope>NUCLEOTIDE SEQUENCE [LARGE SCALE GENOMIC DNA]</scope>
    <source>
        <strain evidence="10 11">ATCC 51222</strain>
    </source>
</reference>
<dbReference type="InterPro" id="IPR001653">
    <property type="entry name" value="DAP_epimerase_DapF"/>
</dbReference>
<feature type="binding site" evidence="8">
    <location>
        <begin position="226"/>
        <end position="227"/>
    </location>
    <ligand>
        <name>substrate</name>
    </ligand>
</feature>
<dbReference type="PANTHER" id="PTHR31689">
    <property type="entry name" value="DIAMINOPIMELATE EPIMERASE, CHLOROPLASTIC"/>
    <property type="match status" value="1"/>
</dbReference>
<dbReference type="OrthoDB" id="9805408at2"/>
<feature type="binding site" evidence="8">
    <location>
        <position position="163"/>
    </location>
    <ligand>
        <name>substrate</name>
    </ligand>
</feature>
<keyword evidence="6 8" id="KW-0413">Isomerase</keyword>
<dbReference type="PROSITE" id="PS01326">
    <property type="entry name" value="DAP_EPIMERASE"/>
    <property type="match status" value="1"/>
</dbReference>
<comment type="pathway">
    <text evidence="1 8">Amino-acid biosynthesis; L-lysine biosynthesis via DAP pathway; DL-2,6-diaminopimelate from LL-2,6-diaminopimelate: step 1/1.</text>
</comment>
<gene>
    <name evidence="8" type="primary">dapF</name>
    <name evidence="10" type="ORF">SAMN02745114_00269</name>
</gene>
<keyword evidence="8" id="KW-0963">Cytoplasm</keyword>
<sequence length="283" mass="30975">MKLQFVKMHGAGNDYIYVDGMKQTIPNESETARKLSDRHFSVGGDGLIIIKKGNVADYEMVMYNADGSRGAMCGNGIRCVAKYLFDEGYTNNEKEFTIESMDAIKHIKVNVVDGKVVTARVDMGKPILKASDIPVVCDSEKCVNQKVTFGDREFNMTCVSMGNPHAVMIIDEHTSEFDLNKYGSIAEQDTSLFPDRVNAEFAKIVDRSNIEMRVYERGAGETLACGTGACATAVSAILNGYCDNKVTVHLLGGDLLIEWSGNENDSVIMTGPAEYAFTGEVEI</sequence>
<dbReference type="Proteomes" id="UP000190657">
    <property type="component" value="Unassembled WGS sequence"/>
</dbReference>
<feature type="active site" description="Proton donor" evidence="8">
    <location>
        <position position="73"/>
    </location>
</feature>
<evidence type="ECO:0000256" key="9">
    <source>
        <dbReference type="PROSITE-ProRule" id="PRU10125"/>
    </source>
</evidence>
<evidence type="ECO:0000256" key="4">
    <source>
        <dbReference type="ARBA" id="ARBA00022605"/>
    </source>
</evidence>
<evidence type="ECO:0000256" key="3">
    <source>
        <dbReference type="ARBA" id="ARBA00013080"/>
    </source>
</evidence>
<organism evidence="10 11">
    <name type="scientific">Eubacterium coprostanoligenes</name>
    <dbReference type="NCBI Taxonomy" id="290054"/>
    <lineage>
        <taxon>Bacteria</taxon>
        <taxon>Bacillati</taxon>
        <taxon>Bacillota</taxon>
        <taxon>Clostridia</taxon>
        <taxon>Eubacteriales</taxon>
        <taxon>Eubacteriaceae</taxon>
        <taxon>Eubacterium</taxon>
    </lineage>
</organism>
<dbReference type="UniPathway" id="UPA00034">
    <property type="reaction ID" value="UER00025"/>
</dbReference>
<evidence type="ECO:0000256" key="1">
    <source>
        <dbReference type="ARBA" id="ARBA00005196"/>
    </source>
</evidence>
<dbReference type="NCBIfam" id="TIGR00652">
    <property type="entry name" value="DapF"/>
    <property type="match status" value="1"/>
</dbReference>
<dbReference type="GO" id="GO:0005829">
    <property type="term" value="C:cytosol"/>
    <property type="evidence" value="ECO:0007669"/>
    <property type="project" value="TreeGrafter"/>
</dbReference>
<feature type="binding site" evidence="8">
    <location>
        <position position="64"/>
    </location>
    <ligand>
        <name>substrate</name>
    </ligand>
</feature>
<protein>
    <recommendedName>
        <fullName evidence="3 8">Diaminopimelate epimerase</fullName>
        <shortName evidence="8">DAP epimerase</shortName>
        <ecNumber evidence="3 8">5.1.1.7</ecNumber>
    </recommendedName>
    <alternativeName>
        <fullName evidence="8">PLP-independent amino acid racemase</fullName>
    </alternativeName>
</protein>
<comment type="function">
    <text evidence="8">Catalyzes the stereoinversion of LL-2,6-diaminopimelate (L,L-DAP) to meso-diaminopimelate (meso-DAP), a precursor of L-lysine and an essential component of the bacterial peptidoglycan.</text>
</comment>
<dbReference type="RefSeq" id="WP_078767770.1">
    <property type="nucleotide sequence ID" value="NZ_FUWW01000002.1"/>
</dbReference>